<dbReference type="SUPFAM" id="SSF55486">
    <property type="entry name" value="Metalloproteases ('zincins'), catalytic domain"/>
    <property type="match status" value="1"/>
</dbReference>
<dbReference type="STRING" id="27835.A0A0N4Y7L7"/>
<dbReference type="EMBL" id="UYSL01020685">
    <property type="protein sequence ID" value="VDL75747.1"/>
    <property type="molecule type" value="Genomic_DNA"/>
</dbReference>
<keyword evidence="2" id="KW-1185">Reference proteome</keyword>
<gene>
    <name evidence="1" type="ORF">NBR_LOCUS12158</name>
</gene>
<dbReference type="GO" id="GO:0004222">
    <property type="term" value="F:metalloendopeptidase activity"/>
    <property type="evidence" value="ECO:0007669"/>
    <property type="project" value="InterPro"/>
</dbReference>
<reference evidence="3" key="1">
    <citation type="submission" date="2017-02" db="UniProtKB">
        <authorList>
            <consortium name="WormBaseParasite"/>
        </authorList>
    </citation>
    <scope>IDENTIFICATION</scope>
</reference>
<sequence>MSKLLSFTAFTVLAAVALAIASLVLNIIILTKVNNINTENNNGTTPTPTPASPQYCPNIGPSNNSTAWTQAAAYLLNGLDQSVDPCQDFYAFTCNKFLASVNLTALGQSRLGTYDQAQVDVNAQIAKALQSTRCVCGQCELGALPGRLKTNPRGIDKMVKIAPFIMLMLCCSVKRDY</sequence>
<name>A0A0N4Y7L7_NIPBR</name>
<evidence type="ECO:0000313" key="2">
    <source>
        <dbReference type="Proteomes" id="UP000271162"/>
    </source>
</evidence>
<dbReference type="GO" id="GO:0005886">
    <property type="term" value="C:plasma membrane"/>
    <property type="evidence" value="ECO:0007669"/>
    <property type="project" value="TreeGrafter"/>
</dbReference>
<accession>A0A0N4Y7L7</accession>
<dbReference type="InterPro" id="IPR024079">
    <property type="entry name" value="MetalloPept_cat_dom_sf"/>
</dbReference>
<dbReference type="Gene3D" id="1.10.1380.10">
    <property type="entry name" value="Neutral endopeptidase , domain2"/>
    <property type="match status" value="1"/>
</dbReference>
<proteinExistence type="predicted"/>
<dbReference type="InterPro" id="IPR042089">
    <property type="entry name" value="Peptidase_M13_dom_2"/>
</dbReference>
<dbReference type="AlphaFoldDB" id="A0A0N4Y7L7"/>
<evidence type="ECO:0000313" key="1">
    <source>
        <dbReference type="EMBL" id="VDL75747.1"/>
    </source>
</evidence>
<reference evidence="1 2" key="2">
    <citation type="submission" date="2018-11" db="EMBL/GenBank/DDBJ databases">
        <authorList>
            <consortium name="Pathogen Informatics"/>
        </authorList>
    </citation>
    <scope>NUCLEOTIDE SEQUENCE [LARGE SCALE GENOMIC DNA]</scope>
</reference>
<dbReference type="Proteomes" id="UP000271162">
    <property type="component" value="Unassembled WGS sequence"/>
</dbReference>
<dbReference type="WBParaSite" id="NBR_0001215701-mRNA-1">
    <property type="protein sequence ID" value="NBR_0001215701-mRNA-1"/>
    <property type="gene ID" value="NBR_0001215701"/>
</dbReference>
<evidence type="ECO:0000313" key="3">
    <source>
        <dbReference type="WBParaSite" id="NBR_0001215701-mRNA-1"/>
    </source>
</evidence>
<protein>
    <submittedName>
        <fullName evidence="3">Peptidase_M13_N domain-containing protein</fullName>
    </submittedName>
</protein>
<dbReference type="Gene3D" id="3.40.390.10">
    <property type="entry name" value="Collagenase (Catalytic Domain)"/>
    <property type="match status" value="1"/>
</dbReference>
<dbReference type="InterPro" id="IPR000718">
    <property type="entry name" value="Peptidase_M13"/>
</dbReference>
<dbReference type="PROSITE" id="PS51885">
    <property type="entry name" value="NEPRILYSIN"/>
    <property type="match status" value="1"/>
</dbReference>
<dbReference type="PANTHER" id="PTHR11733">
    <property type="entry name" value="ZINC METALLOPROTEASE FAMILY M13 NEPRILYSIN-RELATED"/>
    <property type="match status" value="1"/>
</dbReference>
<dbReference type="GO" id="GO:0016485">
    <property type="term" value="P:protein processing"/>
    <property type="evidence" value="ECO:0007669"/>
    <property type="project" value="TreeGrafter"/>
</dbReference>
<dbReference type="PANTHER" id="PTHR11733:SF188">
    <property type="entry name" value="NEPRILYSIN"/>
    <property type="match status" value="1"/>
</dbReference>
<organism evidence="3">
    <name type="scientific">Nippostrongylus brasiliensis</name>
    <name type="common">Rat hookworm</name>
    <dbReference type="NCBI Taxonomy" id="27835"/>
    <lineage>
        <taxon>Eukaryota</taxon>
        <taxon>Metazoa</taxon>
        <taxon>Ecdysozoa</taxon>
        <taxon>Nematoda</taxon>
        <taxon>Chromadorea</taxon>
        <taxon>Rhabditida</taxon>
        <taxon>Rhabditina</taxon>
        <taxon>Rhabditomorpha</taxon>
        <taxon>Strongyloidea</taxon>
        <taxon>Heligmosomidae</taxon>
        <taxon>Nippostrongylus</taxon>
    </lineage>
</organism>